<accession>A0A6C0HEM8</accession>
<name>A0A6C0HEM8_9ZZZZ</name>
<dbReference type="AlphaFoldDB" id="A0A6C0HEM8"/>
<proteinExistence type="predicted"/>
<protein>
    <submittedName>
        <fullName evidence="1">Uncharacterized protein</fullName>
    </submittedName>
</protein>
<evidence type="ECO:0000313" key="1">
    <source>
        <dbReference type="EMBL" id="QHT78605.1"/>
    </source>
</evidence>
<dbReference type="EMBL" id="MN739934">
    <property type="protein sequence ID" value="QHT78605.1"/>
    <property type="molecule type" value="Genomic_DNA"/>
</dbReference>
<organism evidence="1">
    <name type="scientific">viral metagenome</name>
    <dbReference type="NCBI Taxonomy" id="1070528"/>
    <lineage>
        <taxon>unclassified sequences</taxon>
        <taxon>metagenomes</taxon>
        <taxon>organismal metagenomes</taxon>
    </lineage>
</organism>
<reference evidence="1" key="1">
    <citation type="journal article" date="2020" name="Nature">
        <title>Giant virus diversity and host interactions through global metagenomics.</title>
        <authorList>
            <person name="Schulz F."/>
            <person name="Roux S."/>
            <person name="Paez-Espino D."/>
            <person name="Jungbluth S."/>
            <person name="Walsh D.A."/>
            <person name="Denef V.J."/>
            <person name="McMahon K.D."/>
            <person name="Konstantinidis K.T."/>
            <person name="Eloe-Fadrosh E.A."/>
            <person name="Kyrpides N.C."/>
            <person name="Woyke T."/>
        </authorList>
    </citation>
    <scope>NUCLEOTIDE SEQUENCE</scope>
    <source>
        <strain evidence="1">GVMAG-M-3300023179-92</strain>
    </source>
</reference>
<sequence>MQSLEQISQKLDNTYWIGPSTDTVYGIYLYSPKPFVNTDYPYQLVFRFYSSGYKYVADTVQMKGGLSMKGLITYGNGLFGKLVNDDKITWSDGSEWNRITNLPSVTTIDQYSNMYVNDLQQAQSTFINNRMNETYPRSNEFVGLDGHM</sequence>